<dbReference type="EC" id="3.1.1.-" evidence="8"/>
<dbReference type="InterPro" id="IPR002641">
    <property type="entry name" value="PNPLA_dom"/>
</dbReference>
<evidence type="ECO:0000313" key="7">
    <source>
        <dbReference type="EMBL" id="PHM37209.1"/>
    </source>
</evidence>
<dbReference type="InterPro" id="IPR016035">
    <property type="entry name" value="Acyl_Trfase/lysoPLipase"/>
</dbReference>
<keyword evidence="10" id="KW-1185">Reference proteome</keyword>
<gene>
    <name evidence="8" type="primary">yjjU</name>
    <name evidence="7" type="ORF">Xinn_01176</name>
    <name evidence="8" type="ORF">XIS1_900045</name>
</gene>
<dbReference type="CDD" id="cd07208">
    <property type="entry name" value="Pat_hypo_Ecoli_yjju_like"/>
    <property type="match status" value="1"/>
</dbReference>
<dbReference type="InterPro" id="IPR045943">
    <property type="entry name" value="DUF6363"/>
</dbReference>
<reference evidence="7 10" key="3">
    <citation type="journal article" date="2017" name="Nat. Microbiol.">
        <title>Natural product diversity associated with the nematode symbionts Photorhabdus and Xenorhabdus.</title>
        <authorList>
            <person name="Tobias N.J."/>
            <person name="Wolff H."/>
            <person name="Djahanschiri B."/>
            <person name="Grundmann F."/>
            <person name="Kronenwerth M."/>
            <person name="Shi Y.M."/>
            <person name="Simonyi S."/>
            <person name="Grun P."/>
            <person name="Shapiro-Ilan D."/>
            <person name="Pidot S.J."/>
            <person name="Stinear T.P."/>
            <person name="Ebersberger I."/>
            <person name="Bode H.B."/>
        </authorList>
    </citation>
    <scope>NUCLEOTIDE SEQUENCE [LARGE SCALE GENOMIC DNA]</scope>
    <source>
        <strain evidence="7 10">DSM 16336</strain>
    </source>
</reference>
<dbReference type="Proteomes" id="UP000196435">
    <property type="component" value="Unassembled WGS sequence"/>
</dbReference>
<evidence type="ECO:0000313" key="10">
    <source>
        <dbReference type="Proteomes" id="UP000224871"/>
    </source>
</evidence>
<organism evidence="8 9">
    <name type="scientific">Xenorhabdus innexi</name>
    <dbReference type="NCBI Taxonomy" id="290109"/>
    <lineage>
        <taxon>Bacteria</taxon>
        <taxon>Pseudomonadati</taxon>
        <taxon>Pseudomonadota</taxon>
        <taxon>Gammaproteobacteria</taxon>
        <taxon>Enterobacterales</taxon>
        <taxon>Morganellaceae</taxon>
        <taxon>Xenorhabdus</taxon>
    </lineage>
</organism>
<feature type="active site" description="Proton acceptor" evidence="4">
    <location>
        <position position="184"/>
    </location>
</feature>
<dbReference type="EMBL" id="FTLG01000237">
    <property type="protein sequence ID" value="SIP75010.1"/>
    <property type="molecule type" value="Genomic_DNA"/>
</dbReference>
<proteinExistence type="predicted"/>
<evidence type="ECO:0000256" key="2">
    <source>
        <dbReference type="ARBA" id="ARBA00022963"/>
    </source>
</evidence>
<dbReference type="Pfam" id="PF19890">
    <property type="entry name" value="DUF6363"/>
    <property type="match status" value="1"/>
</dbReference>
<sequence>MGKHIPITLGNIEPLAYTSQIKPGKIALVCEGGGQRGIFTAGVLDEFLRLDFNPFELFIGTSAGAQNLSAYICGQKGYARRVIKKYTTNPIFFNPLRFVRGGHLIDLDWYINMVSEQIPLNIPIAMDHFDAGREFYMCTCRADNFEASYFQPNENNWMEIIKASSAIPGLYRNGVTLDGIVYQDGGISDAIPVEEAYRRGADTIVVIRTVPSQLYYTSQWFTRVERWLESSSQQKMLRMLKLHAKRYFQTQRFIENPPDDVQIFEIYPPASLATMALGSKASALDKDYHLGRRCGRYFLATIGHTFVGGKFGLAERKSYGVCRSGLNHDGTNRHCFRRNSFLNNTGTPTIIEGTEANDAEPMPLTGTTMINNDYEK</sequence>
<evidence type="ECO:0000256" key="4">
    <source>
        <dbReference type="PROSITE-ProRule" id="PRU01161"/>
    </source>
</evidence>
<dbReference type="EMBL" id="NIBU01000009">
    <property type="protein sequence ID" value="PHM37209.1"/>
    <property type="molecule type" value="Genomic_DNA"/>
</dbReference>
<dbReference type="OrthoDB" id="9802424at2"/>
<dbReference type="PANTHER" id="PTHR14226">
    <property type="entry name" value="NEUROPATHY TARGET ESTERASE/SWISS CHEESE D.MELANOGASTER"/>
    <property type="match status" value="1"/>
</dbReference>
<feature type="short sequence motif" description="GXGXXG" evidence="4">
    <location>
        <begin position="32"/>
        <end position="37"/>
    </location>
</feature>
<accession>A0A1N6N1R3</accession>
<name>A0A1N6N1R3_9GAMM</name>
<protein>
    <submittedName>
        <fullName evidence="7">Patatin family protein</fullName>
    </submittedName>
    <submittedName>
        <fullName evidence="8">Putative enzyme</fullName>
        <ecNumber evidence="8">3.1.1.-</ecNumber>
    </submittedName>
</protein>
<feature type="region of interest" description="Disordered" evidence="5">
    <location>
        <begin position="357"/>
        <end position="376"/>
    </location>
</feature>
<keyword evidence="1 4" id="KW-0378">Hydrolase</keyword>
<feature type="active site" description="Nucleophile" evidence="4">
    <location>
        <position position="62"/>
    </location>
</feature>
<keyword evidence="2 4" id="KW-0442">Lipid degradation</keyword>
<dbReference type="PANTHER" id="PTHR14226:SF25">
    <property type="entry name" value="PHOSPHOESTERASE"/>
    <property type="match status" value="1"/>
</dbReference>
<feature type="domain" description="PNPLA" evidence="6">
    <location>
        <begin position="28"/>
        <end position="197"/>
    </location>
</feature>
<dbReference type="Pfam" id="PF01734">
    <property type="entry name" value="Patatin"/>
    <property type="match status" value="1"/>
</dbReference>
<evidence type="ECO:0000313" key="8">
    <source>
        <dbReference type="EMBL" id="SIP75010.1"/>
    </source>
</evidence>
<dbReference type="SUPFAM" id="SSF52151">
    <property type="entry name" value="FabD/lysophospholipase-like"/>
    <property type="match status" value="1"/>
</dbReference>
<dbReference type="Gene3D" id="3.40.1090.10">
    <property type="entry name" value="Cytosolic phospholipase A2 catalytic domain"/>
    <property type="match status" value="2"/>
</dbReference>
<dbReference type="GO" id="GO:0016787">
    <property type="term" value="F:hydrolase activity"/>
    <property type="evidence" value="ECO:0007669"/>
    <property type="project" value="UniProtKB-UniRule"/>
</dbReference>
<evidence type="ECO:0000256" key="1">
    <source>
        <dbReference type="ARBA" id="ARBA00022801"/>
    </source>
</evidence>
<feature type="short sequence motif" description="DGA/G" evidence="4">
    <location>
        <begin position="184"/>
        <end position="186"/>
    </location>
</feature>
<evidence type="ECO:0000313" key="9">
    <source>
        <dbReference type="Proteomes" id="UP000196435"/>
    </source>
</evidence>
<dbReference type="PROSITE" id="PS51635">
    <property type="entry name" value="PNPLA"/>
    <property type="match status" value="1"/>
</dbReference>
<evidence type="ECO:0000256" key="5">
    <source>
        <dbReference type="SAM" id="MobiDB-lite"/>
    </source>
</evidence>
<dbReference type="AlphaFoldDB" id="A0A1N6N1R3"/>
<dbReference type="RefSeq" id="WP_086954294.1">
    <property type="nucleotide sequence ID" value="NZ_CAWNQC010000292.1"/>
</dbReference>
<reference evidence="8" key="1">
    <citation type="submission" date="2016-12" db="EMBL/GenBank/DDBJ databases">
        <authorList>
            <person name="Song W.-J."/>
            <person name="Kurnit D.M."/>
        </authorList>
    </citation>
    <scope>NUCLEOTIDE SEQUENCE [LARGE SCALE GENOMIC DNA]</scope>
    <source>
        <strain evidence="8">HGB1681</strain>
    </source>
</reference>
<feature type="short sequence motif" description="GXSXG" evidence="4">
    <location>
        <begin position="60"/>
        <end position="64"/>
    </location>
</feature>
<dbReference type="Proteomes" id="UP000224871">
    <property type="component" value="Unassembled WGS sequence"/>
</dbReference>
<dbReference type="GO" id="GO:0016042">
    <property type="term" value="P:lipid catabolic process"/>
    <property type="evidence" value="ECO:0007669"/>
    <property type="project" value="UniProtKB-UniRule"/>
</dbReference>
<evidence type="ECO:0000256" key="3">
    <source>
        <dbReference type="ARBA" id="ARBA00023098"/>
    </source>
</evidence>
<dbReference type="InterPro" id="IPR050301">
    <property type="entry name" value="NTE"/>
</dbReference>
<dbReference type="InterPro" id="IPR037483">
    <property type="entry name" value="YjjU-like"/>
</dbReference>
<keyword evidence="3 4" id="KW-0443">Lipid metabolism</keyword>
<feature type="compositionally biased region" description="Polar residues" evidence="5">
    <location>
        <begin position="365"/>
        <end position="376"/>
    </location>
</feature>
<reference evidence="9" key="2">
    <citation type="submission" date="2016-12" db="EMBL/GenBank/DDBJ databases">
        <authorList>
            <person name="Gaudriault S."/>
        </authorList>
    </citation>
    <scope>NUCLEOTIDE SEQUENCE [LARGE SCALE GENOMIC DNA]</scope>
    <source>
        <strain evidence="9">HGB1681 (deposited as PTA-6826 in the American Type Culture Collection)</strain>
    </source>
</reference>
<evidence type="ECO:0000259" key="6">
    <source>
        <dbReference type="PROSITE" id="PS51635"/>
    </source>
</evidence>